<sequence>MAEDLYDGEFWLPPQFLTDDDINAKKSEGDVWLSREIDGGAYFPYDFPTGFGSFCPNSDLCSAVESVVGSTETESDEEEYLTGLTKKLARSTIQDDLWKADTAFANDKSKSLATSGSPQSTLCSVLGGCGFKKDSWHGSSYCPSNVSSPPPMSQNEAAWDLLYAAARKVARMRMAEKQNGYYQDMGLLSLSYQQLQATQLEQLKRQKMAMQQGVWEQARYQQRQSRQMVEHRGRNDGGKPVGLSLSGWPISQLSRQQPQQPGSGMRAIFLGNPAARRECAGTGVFLPRIIGTPSETRKKPVCSTVLLPDRVVQALNLNLDPMETQPQLGSFTPGYDSALKYRSNVLMAHRRQNVQPHLVLK</sequence>
<organism evidence="1 2">
    <name type="scientific">Ilex paraguariensis</name>
    <name type="common">yerba mate</name>
    <dbReference type="NCBI Taxonomy" id="185542"/>
    <lineage>
        <taxon>Eukaryota</taxon>
        <taxon>Viridiplantae</taxon>
        <taxon>Streptophyta</taxon>
        <taxon>Embryophyta</taxon>
        <taxon>Tracheophyta</taxon>
        <taxon>Spermatophyta</taxon>
        <taxon>Magnoliopsida</taxon>
        <taxon>eudicotyledons</taxon>
        <taxon>Gunneridae</taxon>
        <taxon>Pentapetalae</taxon>
        <taxon>asterids</taxon>
        <taxon>campanulids</taxon>
        <taxon>Aquifoliales</taxon>
        <taxon>Aquifoliaceae</taxon>
        <taxon>Ilex</taxon>
    </lineage>
</organism>
<proteinExistence type="predicted"/>
<comment type="caution">
    <text evidence="1">The sequence shown here is derived from an EMBL/GenBank/DDBJ whole genome shotgun (WGS) entry which is preliminary data.</text>
</comment>
<keyword evidence="2" id="KW-1185">Reference proteome</keyword>
<accession>A0ABC8UFK1</accession>
<evidence type="ECO:0000313" key="1">
    <source>
        <dbReference type="EMBL" id="CAK9179784.1"/>
    </source>
</evidence>
<dbReference type="PANTHER" id="PTHR33356:SF5">
    <property type="entry name" value="TIP41-LIKE PROTEIN"/>
    <property type="match status" value="1"/>
</dbReference>
<protein>
    <submittedName>
        <fullName evidence="1">Uncharacterized protein</fullName>
    </submittedName>
</protein>
<dbReference type="AlphaFoldDB" id="A0ABC8UFK1"/>
<dbReference type="PANTHER" id="PTHR33356">
    <property type="entry name" value="TIP41-LIKE PROTEIN"/>
    <property type="match status" value="1"/>
</dbReference>
<gene>
    <name evidence="1" type="ORF">ILEXP_LOCUS49738</name>
</gene>
<dbReference type="Proteomes" id="UP001642360">
    <property type="component" value="Unassembled WGS sequence"/>
</dbReference>
<dbReference type="EMBL" id="CAUOFW020007602">
    <property type="protein sequence ID" value="CAK9179784.1"/>
    <property type="molecule type" value="Genomic_DNA"/>
</dbReference>
<reference evidence="1 2" key="1">
    <citation type="submission" date="2024-02" db="EMBL/GenBank/DDBJ databases">
        <authorList>
            <person name="Vignale AGUSTIN F."/>
            <person name="Sosa J E."/>
            <person name="Modenutti C."/>
        </authorList>
    </citation>
    <scope>NUCLEOTIDE SEQUENCE [LARGE SCALE GENOMIC DNA]</scope>
</reference>
<evidence type="ECO:0000313" key="2">
    <source>
        <dbReference type="Proteomes" id="UP001642360"/>
    </source>
</evidence>
<name>A0ABC8UFK1_9AQUA</name>